<keyword evidence="2" id="KW-0812">Transmembrane</keyword>
<dbReference type="SUPFAM" id="SSF82171">
    <property type="entry name" value="DPP6 N-terminal domain-like"/>
    <property type="match status" value="2"/>
</dbReference>
<reference evidence="4" key="1">
    <citation type="journal article" date="2019" name="Int. J. Syst. Evol. Microbiol.">
        <title>The Global Catalogue of Microorganisms (GCM) 10K type strain sequencing project: providing services to taxonomists for standard genome sequencing and annotation.</title>
        <authorList>
            <consortium name="The Broad Institute Genomics Platform"/>
            <consortium name="The Broad Institute Genome Sequencing Center for Infectious Disease"/>
            <person name="Wu L."/>
            <person name="Ma J."/>
        </authorList>
    </citation>
    <scope>NUCLEOTIDE SEQUENCE [LARGE SCALE GENOMIC DNA]</scope>
    <source>
        <strain evidence="4">DFY41</strain>
    </source>
</reference>
<sequence length="440" mass="45843">MSEFTGLRDAVEGLAARSALPDFDDLHRRARRRRGTRLAAVAAVTATAVGGTVLAIAGLDTDRGAPEPAGPHLPAPATGENGWLAFDGDGDIHLVRPGAASRTVKVPGSDATGETCPAWSPDGTRLMFGQYAGGTWEHPSGGALIVVVPVGRDGTTGEPTQIDLPWFTGATDDVIPRPCPIWSPDGAYAAVPGGGEVLVIEIESGAVRHLPDVWPSDVEWRPGSDELAMAGDLGPGSGDGRPTPVSVYSMSTGETRQLADVVASQFTWAPDGSMLAWAGDGVAPADPSAGSSLWVADADGRNARRLVDEMGTANHGIGPEWSPAGDRIAWQQLIPGGGLEEHRVVVADVADGSLTTIRPPTIGAGTSWYPRAVAWSPDGTTLLYPSAWVEYDTRPGDAGSATIAVPVDDPAQAYVLDDKHGTWASETNWTPNHMWGRVAP</sequence>
<dbReference type="InterPro" id="IPR011659">
    <property type="entry name" value="WD40"/>
</dbReference>
<evidence type="ECO:0000256" key="1">
    <source>
        <dbReference type="ARBA" id="ARBA00009820"/>
    </source>
</evidence>
<gene>
    <name evidence="3" type="ORF">ACFPGP_16140</name>
</gene>
<comment type="caution">
    <text evidence="3">The sequence shown here is derived from an EMBL/GenBank/DDBJ whole genome shotgun (WGS) entry which is preliminary data.</text>
</comment>
<feature type="transmembrane region" description="Helical" evidence="2">
    <location>
        <begin position="38"/>
        <end position="59"/>
    </location>
</feature>
<dbReference type="Proteomes" id="UP001596087">
    <property type="component" value="Unassembled WGS sequence"/>
</dbReference>
<keyword evidence="2" id="KW-0472">Membrane</keyword>
<accession>A0ABW0BLI2</accession>
<organism evidence="3 4">
    <name type="scientific">Nocardioides taihuensis</name>
    <dbReference type="NCBI Taxonomy" id="1835606"/>
    <lineage>
        <taxon>Bacteria</taxon>
        <taxon>Bacillati</taxon>
        <taxon>Actinomycetota</taxon>
        <taxon>Actinomycetes</taxon>
        <taxon>Propionibacteriales</taxon>
        <taxon>Nocardioidaceae</taxon>
        <taxon>Nocardioides</taxon>
    </lineage>
</organism>
<evidence type="ECO:0000256" key="2">
    <source>
        <dbReference type="SAM" id="Phobius"/>
    </source>
</evidence>
<dbReference type="EMBL" id="JBHSKD010000021">
    <property type="protein sequence ID" value="MFC5178209.1"/>
    <property type="molecule type" value="Genomic_DNA"/>
</dbReference>
<protein>
    <submittedName>
        <fullName evidence="3">TolB family protein</fullName>
    </submittedName>
</protein>
<evidence type="ECO:0000313" key="3">
    <source>
        <dbReference type="EMBL" id="MFC5178209.1"/>
    </source>
</evidence>
<dbReference type="Pfam" id="PF07676">
    <property type="entry name" value="PD40"/>
    <property type="match status" value="2"/>
</dbReference>
<dbReference type="Gene3D" id="2.120.10.30">
    <property type="entry name" value="TolB, C-terminal domain"/>
    <property type="match status" value="2"/>
</dbReference>
<dbReference type="RefSeq" id="WP_378591793.1">
    <property type="nucleotide sequence ID" value="NZ_JBHSKD010000021.1"/>
</dbReference>
<keyword evidence="4" id="KW-1185">Reference proteome</keyword>
<proteinExistence type="inferred from homology"/>
<dbReference type="PANTHER" id="PTHR36842:SF1">
    <property type="entry name" value="PROTEIN TOLB"/>
    <property type="match status" value="1"/>
</dbReference>
<dbReference type="InterPro" id="IPR011042">
    <property type="entry name" value="6-blade_b-propeller_TolB-like"/>
</dbReference>
<comment type="similarity">
    <text evidence="1">Belongs to the TolB family.</text>
</comment>
<dbReference type="PANTHER" id="PTHR36842">
    <property type="entry name" value="PROTEIN TOLB HOMOLOG"/>
    <property type="match status" value="1"/>
</dbReference>
<keyword evidence="2" id="KW-1133">Transmembrane helix</keyword>
<evidence type="ECO:0000313" key="4">
    <source>
        <dbReference type="Proteomes" id="UP001596087"/>
    </source>
</evidence>
<name>A0ABW0BLI2_9ACTN</name>